<sequence>MATLTLMEVSEMRVKLKELEKQIASGELSLFDRCEVEDEILELKEQLGEFERSVRDDSGECINCSG</sequence>
<evidence type="ECO:0000313" key="2">
    <source>
        <dbReference type="Proteomes" id="UP000000493"/>
    </source>
</evidence>
<reference evidence="2" key="1">
    <citation type="submission" date="2011-06" db="EMBL/GenBank/DDBJ databases">
        <title>The complete genome of chromosome of Runella slithyformis DSM 19594.</title>
        <authorList>
            <consortium name="US DOE Joint Genome Institute (JGI-PGF)"/>
            <person name="Lucas S."/>
            <person name="Han J."/>
            <person name="Lapidus A."/>
            <person name="Bruce D."/>
            <person name="Goodwin L."/>
            <person name="Pitluck S."/>
            <person name="Peters L."/>
            <person name="Kyrpides N."/>
            <person name="Mavromatis K."/>
            <person name="Ivanova N."/>
            <person name="Ovchinnikova G."/>
            <person name="Zhang X."/>
            <person name="Misra M."/>
            <person name="Detter J.C."/>
            <person name="Tapia R."/>
            <person name="Han C."/>
            <person name="Land M."/>
            <person name="Hauser L."/>
            <person name="Markowitz V."/>
            <person name="Cheng J.-F."/>
            <person name="Hugenholtz P."/>
            <person name="Woyke T."/>
            <person name="Wu D."/>
            <person name="Tindall B."/>
            <person name="Faehrich R."/>
            <person name="Brambilla E."/>
            <person name="Klenk H.-P."/>
            <person name="Eisen J.A."/>
        </authorList>
    </citation>
    <scope>NUCLEOTIDE SEQUENCE [LARGE SCALE GENOMIC DNA]</scope>
    <source>
        <strain evidence="2">ATCC 29530 / DSM 19594 / LMG 11500 / NCIMB 11436 / LSU 4</strain>
    </source>
</reference>
<dbReference type="Proteomes" id="UP000000493">
    <property type="component" value="Chromosome"/>
</dbReference>
<protein>
    <submittedName>
        <fullName evidence="1">Uncharacterized protein</fullName>
    </submittedName>
</protein>
<organism evidence="1 2">
    <name type="scientific">Runella slithyformis (strain ATCC 29530 / DSM 19594 / LMG 11500 / NCIMB 11436 / LSU 4)</name>
    <dbReference type="NCBI Taxonomy" id="761193"/>
    <lineage>
        <taxon>Bacteria</taxon>
        <taxon>Pseudomonadati</taxon>
        <taxon>Bacteroidota</taxon>
        <taxon>Cytophagia</taxon>
        <taxon>Cytophagales</taxon>
        <taxon>Spirosomataceae</taxon>
        <taxon>Runella</taxon>
    </lineage>
</organism>
<evidence type="ECO:0000313" key="1">
    <source>
        <dbReference type="EMBL" id="AEI48918.1"/>
    </source>
</evidence>
<dbReference type="RefSeq" id="WP_013928229.1">
    <property type="nucleotide sequence ID" value="NC_015703.1"/>
</dbReference>
<accession>A0A7U4E5X3</accession>
<dbReference type="AlphaFoldDB" id="A0A7U4E5X3"/>
<name>A0A7U4E5X3_RUNSL</name>
<gene>
    <name evidence="1" type="ordered locus">Runsl_2514</name>
</gene>
<dbReference type="KEGG" id="rsi:Runsl_2514"/>
<dbReference type="EMBL" id="CP002859">
    <property type="protein sequence ID" value="AEI48918.1"/>
    <property type="molecule type" value="Genomic_DNA"/>
</dbReference>
<proteinExistence type="predicted"/>
<reference evidence="1 2" key="2">
    <citation type="journal article" date="2012" name="Stand. Genomic Sci.">
        <title>Complete genome sequence of the aquatic bacterium Runella slithyformis type strain (LSU 4(T)).</title>
        <authorList>
            <person name="Copeland A."/>
            <person name="Zhang X."/>
            <person name="Misra M."/>
            <person name="Lapidus A."/>
            <person name="Nolan M."/>
            <person name="Lucas S."/>
            <person name="Deshpande S."/>
            <person name="Cheng J.F."/>
            <person name="Tapia R."/>
            <person name="Goodwin L.A."/>
            <person name="Pitluck S."/>
            <person name="Liolios K."/>
            <person name="Pagani I."/>
            <person name="Ivanova N."/>
            <person name="Mikhailova N."/>
            <person name="Pati A."/>
            <person name="Chen A."/>
            <person name="Palaniappan K."/>
            <person name="Land M."/>
            <person name="Hauser L."/>
            <person name="Pan C."/>
            <person name="Jeffries C.D."/>
            <person name="Detter J.C."/>
            <person name="Brambilla E.M."/>
            <person name="Rohde M."/>
            <person name="Djao O.D."/>
            <person name="Goker M."/>
            <person name="Sikorski J."/>
            <person name="Tindall B.J."/>
            <person name="Woyke T."/>
            <person name="Bristow J."/>
            <person name="Eisen J.A."/>
            <person name="Markowitz V."/>
            <person name="Hugenholtz P."/>
            <person name="Kyrpides N.C."/>
            <person name="Klenk H.P."/>
            <person name="Mavromatis K."/>
        </authorList>
    </citation>
    <scope>NUCLEOTIDE SEQUENCE [LARGE SCALE GENOMIC DNA]</scope>
    <source>
        <strain evidence="2">ATCC 29530 / DSM 19594 / LMG 11500 / NCIMB 11436 / LSU 4</strain>
    </source>
</reference>
<keyword evidence="2" id="KW-1185">Reference proteome</keyword>